<dbReference type="PANTHER" id="PTHR40266">
    <property type="entry name" value="TOXIN HIGB-1"/>
    <property type="match status" value="1"/>
</dbReference>
<sequence>MIKSFKHKGLEKFFTTGNTAGIQSQHRARLEERLQALHTACYVGDMNIPGWRLHSLKGSRNKQWAVNVSGNWRVVFEFIDGHVYVVNYEDYH</sequence>
<evidence type="ECO:0000313" key="2">
    <source>
        <dbReference type="Proteomes" id="UP001059934"/>
    </source>
</evidence>
<organism evidence="1 2">
    <name type="scientific">SAR92 clade bacterium H455</name>
    <dbReference type="NCBI Taxonomy" id="2974818"/>
    <lineage>
        <taxon>Bacteria</taxon>
        <taxon>Pseudomonadati</taxon>
        <taxon>Pseudomonadota</taxon>
        <taxon>Gammaproteobacteria</taxon>
        <taxon>Cellvibrionales</taxon>
        <taxon>Porticoccaceae</taxon>
        <taxon>SAR92 clade</taxon>
    </lineage>
</organism>
<dbReference type="InterPro" id="IPR035093">
    <property type="entry name" value="RelE/ParE_toxin_dom_sf"/>
</dbReference>
<keyword evidence="2" id="KW-1185">Reference proteome</keyword>
<evidence type="ECO:0000313" key="1">
    <source>
        <dbReference type="EMBL" id="UVW34676.1"/>
    </source>
</evidence>
<dbReference type="InterPro" id="IPR007711">
    <property type="entry name" value="HigB-1"/>
</dbReference>
<proteinExistence type="predicted"/>
<protein>
    <submittedName>
        <fullName evidence="1">Type II toxin-antitoxin system RelE/ParE family toxin</fullName>
    </submittedName>
</protein>
<dbReference type="Pfam" id="PF05015">
    <property type="entry name" value="HigB-like_toxin"/>
    <property type="match status" value="1"/>
</dbReference>
<dbReference type="Gene3D" id="3.30.2310.20">
    <property type="entry name" value="RelE-like"/>
    <property type="match status" value="1"/>
</dbReference>
<dbReference type="SUPFAM" id="SSF143011">
    <property type="entry name" value="RelE-like"/>
    <property type="match status" value="1"/>
</dbReference>
<accession>A0ABY5TQB5</accession>
<name>A0ABY5TQB5_9GAMM</name>
<dbReference type="Proteomes" id="UP001059934">
    <property type="component" value="Chromosome"/>
</dbReference>
<reference evidence="1" key="1">
    <citation type="submission" date="2022-08" db="EMBL/GenBank/DDBJ databases">
        <title>Catabolic pathway analysis in culturable SAR92 clade bacteria reveals their overlooked roles in DMSP degradation in coastal seas.</title>
        <authorList>
            <person name="He X."/>
            <person name="Zhang X."/>
            <person name="Zhang Y."/>
        </authorList>
    </citation>
    <scope>NUCLEOTIDE SEQUENCE</scope>
    <source>
        <strain evidence="1">H455</strain>
    </source>
</reference>
<dbReference type="EMBL" id="CP103416">
    <property type="protein sequence ID" value="UVW34676.1"/>
    <property type="molecule type" value="Genomic_DNA"/>
</dbReference>
<dbReference type="PANTHER" id="PTHR40266:SF2">
    <property type="entry name" value="TOXIN HIGB-1"/>
    <property type="match status" value="1"/>
</dbReference>
<gene>
    <name evidence="1" type="ORF">NYF23_11740</name>
</gene>